<name>A0A8S1TZW6_PAROT</name>
<sequence length="83" mass="10041">MLMYFNRMNFQLKVIKENQLTNKCDINIQLTIPLHAHKYDNQIDFTTEHNKLVTHVQIQKQIFKDHIEEFVNKSFFTFIIVAE</sequence>
<dbReference type="AlphaFoldDB" id="A0A8S1TZW6"/>
<reference evidence="1" key="1">
    <citation type="submission" date="2021-01" db="EMBL/GenBank/DDBJ databases">
        <authorList>
            <consortium name="Genoscope - CEA"/>
            <person name="William W."/>
        </authorList>
    </citation>
    <scope>NUCLEOTIDE SEQUENCE</scope>
</reference>
<organism evidence="1 2">
    <name type="scientific">Paramecium octaurelia</name>
    <dbReference type="NCBI Taxonomy" id="43137"/>
    <lineage>
        <taxon>Eukaryota</taxon>
        <taxon>Sar</taxon>
        <taxon>Alveolata</taxon>
        <taxon>Ciliophora</taxon>
        <taxon>Intramacronucleata</taxon>
        <taxon>Oligohymenophorea</taxon>
        <taxon>Peniculida</taxon>
        <taxon>Parameciidae</taxon>
        <taxon>Paramecium</taxon>
    </lineage>
</organism>
<proteinExistence type="predicted"/>
<accession>A0A8S1TZW6</accession>
<dbReference type="Proteomes" id="UP000683925">
    <property type="component" value="Unassembled WGS sequence"/>
</dbReference>
<keyword evidence="2" id="KW-1185">Reference proteome</keyword>
<dbReference type="EMBL" id="CAJJDP010000035">
    <property type="protein sequence ID" value="CAD8158465.1"/>
    <property type="molecule type" value="Genomic_DNA"/>
</dbReference>
<gene>
    <name evidence="1" type="ORF">POCTA_138.1.T0350202</name>
</gene>
<evidence type="ECO:0000313" key="1">
    <source>
        <dbReference type="EMBL" id="CAD8158465.1"/>
    </source>
</evidence>
<comment type="caution">
    <text evidence="1">The sequence shown here is derived from an EMBL/GenBank/DDBJ whole genome shotgun (WGS) entry which is preliminary data.</text>
</comment>
<protein>
    <submittedName>
        <fullName evidence="1">Uncharacterized protein</fullName>
    </submittedName>
</protein>
<evidence type="ECO:0000313" key="2">
    <source>
        <dbReference type="Proteomes" id="UP000683925"/>
    </source>
</evidence>